<reference evidence="2 3" key="1">
    <citation type="journal article" date="2019" name="Sci. Rep.">
        <title>Orb-weaving spider Araneus ventricosus genome elucidates the spidroin gene catalogue.</title>
        <authorList>
            <person name="Kono N."/>
            <person name="Nakamura H."/>
            <person name="Ohtoshi R."/>
            <person name="Moran D.A.P."/>
            <person name="Shinohara A."/>
            <person name="Yoshida Y."/>
            <person name="Fujiwara M."/>
            <person name="Mori M."/>
            <person name="Tomita M."/>
            <person name="Arakawa K."/>
        </authorList>
    </citation>
    <scope>NUCLEOTIDE SEQUENCE [LARGE SCALE GENOMIC DNA]</scope>
</reference>
<dbReference type="Proteomes" id="UP000499080">
    <property type="component" value="Unassembled WGS sequence"/>
</dbReference>
<feature type="region of interest" description="Disordered" evidence="1">
    <location>
        <begin position="1"/>
        <end position="27"/>
    </location>
</feature>
<dbReference type="EMBL" id="BGPR01022747">
    <property type="protein sequence ID" value="GBN89362.1"/>
    <property type="molecule type" value="Genomic_DNA"/>
</dbReference>
<evidence type="ECO:0000256" key="1">
    <source>
        <dbReference type="SAM" id="MobiDB-lite"/>
    </source>
</evidence>
<keyword evidence="3" id="KW-1185">Reference proteome</keyword>
<evidence type="ECO:0000313" key="3">
    <source>
        <dbReference type="Proteomes" id="UP000499080"/>
    </source>
</evidence>
<accession>A0A4Y2SM39</accession>
<feature type="compositionally biased region" description="Polar residues" evidence="1">
    <location>
        <begin position="1"/>
        <end position="11"/>
    </location>
</feature>
<comment type="caution">
    <text evidence="2">The sequence shown here is derived from an EMBL/GenBank/DDBJ whole genome shotgun (WGS) entry which is preliminary data.</text>
</comment>
<dbReference type="AlphaFoldDB" id="A0A4Y2SM39"/>
<protein>
    <submittedName>
        <fullName evidence="2">Uncharacterized protein</fullName>
    </submittedName>
</protein>
<proteinExistence type="predicted"/>
<gene>
    <name evidence="2" type="ORF">AVEN_84700_1</name>
</gene>
<evidence type="ECO:0000313" key="2">
    <source>
        <dbReference type="EMBL" id="GBN89362.1"/>
    </source>
</evidence>
<organism evidence="2 3">
    <name type="scientific">Araneus ventricosus</name>
    <name type="common">Orbweaver spider</name>
    <name type="synonym">Epeira ventricosa</name>
    <dbReference type="NCBI Taxonomy" id="182803"/>
    <lineage>
        <taxon>Eukaryota</taxon>
        <taxon>Metazoa</taxon>
        <taxon>Ecdysozoa</taxon>
        <taxon>Arthropoda</taxon>
        <taxon>Chelicerata</taxon>
        <taxon>Arachnida</taxon>
        <taxon>Araneae</taxon>
        <taxon>Araneomorphae</taxon>
        <taxon>Entelegynae</taxon>
        <taxon>Araneoidea</taxon>
        <taxon>Araneidae</taxon>
        <taxon>Araneus</taxon>
    </lineage>
</organism>
<sequence length="110" mass="12393">MRNKSDIQSAVCSHRTPNDRVSPSHIAQDNRKICQAPTKFETGHPIMADCESLQFPSTETSERSGVLPQSKSVCGTETAYLCSVRSFWQFRSESTTVCCFKRSYYSLSML</sequence>
<name>A0A4Y2SM39_ARAVE</name>